<accession>A0ABU8LXH0</accession>
<dbReference type="RefSeq" id="WP_337338890.1">
    <property type="nucleotide sequence ID" value="NZ_JBBDGL010000004.1"/>
</dbReference>
<proteinExistence type="predicted"/>
<evidence type="ECO:0000259" key="1">
    <source>
        <dbReference type="Pfam" id="PF14258"/>
    </source>
</evidence>
<comment type="caution">
    <text evidence="2">The sequence shown here is derived from an EMBL/GenBank/DDBJ whole genome shotgun (WGS) entry which is preliminary data.</text>
</comment>
<sequence length="390" mass="40518">MSVTVGTPPTSLRTRLAGWTAIGLGLVALGAIGATLSGIGEWTQSGLLDPDSSGPNGTRAVVEVLRDHGVDVQVVRDHTAAERELNAAPATLVLLDTPGLSDERLQQIAGAADDIVLVDPRSRTLDLLVDGSTPAGYAPDEAVTPACSFGAAERSGPITPGALFTASISGASCYPVDDGWALVSAAHADGVAVAVDAQVLFTNQHLADNGNAALAINLMGGNDRLVWYIPGAGDTDLANTDPTLGELTPPWVSPVIVLLLVSGLAAAIWRGRRFGPLVAERLPVTVRASETTEGRARMYAASRDASHAADQLRIAAIGRLSHALRMGAHADARDVADAAASITESDRVDVRRILLDDVPTTDAELVSLSEQLRQLESAVHTAVRPERNSS</sequence>
<organism evidence="2 3">
    <name type="scientific">Microbacterium marmarense</name>
    <dbReference type="NCBI Taxonomy" id="3122051"/>
    <lineage>
        <taxon>Bacteria</taxon>
        <taxon>Bacillati</taxon>
        <taxon>Actinomycetota</taxon>
        <taxon>Actinomycetes</taxon>
        <taxon>Micrococcales</taxon>
        <taxon>Microbacteriaceae</taxon>
        <taxon>Microbacterium</taxon>
    </lineage>
</organism>
<gene>
    <name evidence="2" type="ORF">WDU96_12710</name>
</gene>
<evidence type="ECO:0000313" key="2">
    <source>
        <dbReference type="EMBL" id="MEJ1156462.1"/>
    </source>
</evidence>
<name>A0ABU8LXH0_9MICO</name>
<dbReference type="EMBL" id="JBBDGL010000004">
    <property type="protein sequence ID" value="MEJ1156462.1"/>
    <property type="molecule type" value="Genomic_DNA"/>
</dbReference>
<dbReference type="Proteomes" id="UP001368654">
    <property type="component" value="Unassembled WGS sequence"/>
</dbReference>
<reference evidence="2 3" key="1">
    <citation type="submission" date="2024-02" db="EMBL/GenBank/DDBJ databases">
        <authorList>
            <person name="Saticioglu I.B."/>
        </authorList>
    </citation>
    <scope>NUCLEOTIDE SEQUENCE [LARGE SCALE GENOMIC DNA]</scope>
    <source>
        <strain evidence="2 3">Mu-86</strain>
    </source>
</reference>
<dbReference type="Pfam" id="PF14258">
    <property type="entry name" value="DUF4350"/>
    <property type="match status" value="1"/>
</dbReference>
<dbReference type="InterPro" id="IPR025646">
    <property type="entry name" value="DUF4350"/>
</dbReference>
<evidence type="ECO:0000313" key="3">
    <source>
        <dbReference type="Proteomes" id="UP001368654"/>
    </source>
</evidence>
<keyword evidence="3" id="KW-1185">Reference proteome</keyword>
<feature type="domain" description="DUF4350" evidence="1">
    <location>
        <begin position="50"/>
        <end position="218"/>
    </location>
</feature>
<protein>
    <submittedName>
        <fullName evidence="2">DUF4350 domain-containing protein</fullName>
    </submittedName>
</protein>